<keyword evidence="2" id="KW-1185">Reference proteome</keyword>
<evidence type="ECO:0008006" key="3">
    <source>
        <dbReference type="Google" id="ProtNLM"/>
    </source>
</evidence>
<organism evidence="1 2">
    <name type="scientific">Rhizoctonia solani</name>
    <dbReference type="NCBI Taxonomy" id="456999"/>
    <lineage>
        <taxon>Eukaryota</taxon>
        <taxon>Fungi</taxon>
        <taxon>Dikarya</taxon>
        <taxon>Basidiomycota</taxon>
        <taxon>Agaricomycotina</taxon>
        <taxon>Agaricomycetes</taxon>
        <taxon>Cantharellales</taxon>
        <taxon>Ceratobasidiaceae</taxon>
        <taxon>Rhizoctonia</taxon>
    </lineage>
</organism>
<protein>
    <recommendedName>
        <fullName evidence="3">F-box domain-containing protein</fullName>
    </recommendedName>
</protein>
<reference evidence="1 2" key="1">
    <citation type="submission" date="2015-07" db="EMBL/GenBank/DDBJ databases">
        <authorList>
            <person name="Noorani M."/>
        </authorList>
    </citation>
    <scope>NUCLEOTIDE SEQUENCE [LARGE SCALE GENOMIC DNA]</scope>
    <source>
        <strain evidence="1">BBA 69670</strain>
    </source>
</reference>
<gene>
    <name evidence="1" type="ORF">RSOLAG22IIIB_00450</name>
</gene>
<dbReference type="EMBL" id="CYGV01001112">
    <property type="protein sequence ID" value="CUA70104.1"/>
    <property type="molecule type" value="Genomic_DNA"/>
</dbReference>
<evidence type="ECO:0000313" key="2">
    <source>
        <dbReference type="Proteomes" id="UP000044841"/>
    </source>
</evidence>
<sequence>MSQNVFPAELIQYIGEYLNDSLTLASLCLVDKQTLNLITPLLYSSVHITTPGAISSFCDSIFYSIRDPGRYLKVVHFDPPNPTDVAYSSLIEPIHLALHKAPNLKDFSLHIDTPNTLILFRDGWAPFALRRFASYCTIKPYFLFDFLSSQPSIQDLTIYEPLSREKYQRHSIRSVPSDILPNLTSIRADPLTIHAFLSGRPITHIDSGHAIFMPATTHLLCDALKSSTAPNGIQSISGSVSVSRFWTGASEFLTRLEGVCGSTLREMTLSMPELSVGMMELRNHAPLVEVLAASLMGFARLERFEFRDKGIQIITRDILLDGLGKVGTLAFWKTQIRSLKSVTLFGVSLI</sequence>
<dbReference type="AlphaFoldDB" id="A0A0K6FVF1"/>
<proteinExistence type="predicted"/>
<accession>A0A0K6FVF1</accession>
<name>A0A0K6FVF1_9AGAM</name>
<evidence type="ECO:0000313" key="1">
    <source>
        <dbReference type="EMBL" id="CUA70104.1"/>
    </source>
</evidence>
<dbReference type="Proteomes" id="UP000044841">
    <property type="component" value="Unassembled WGS sequence"/>
</dbReference>